<reference evidence="1 2" key="1">
    <citation type="journal article" date="2025" name="Microbiol. Resour. Announc.">
        <title>Draft genome sequences for Neonectria magnoliae and Neonectria punicea, canker pathogens of Liriodendron tulipifera and Acer saccharum in West Virginia.</title>
        <authorList>
            <person name="Petronek H.M."/>
            <person name="Kasson M.T."/>
            <person name="Metheny A.M."/>
            <person name="Stauder C.M."/>
            <person name="Lovett B."/>
            <person name="Lynch S.C."/>
            <person name="Garnas J.R."/>
            <person name="Kasson L.R."/>
            <person name="Stajich J.E."/>
        </authorList>
    </citation>
    <scope>NUCLEOTIDE SEQUENCE [LARGE SCALE GENOMIC DNA]</scope>
    <source>
        <strain evidence="1 2">NRRL 64653</strain>
    </source>
</reference>
<proteinExistence type="predicted"/>
<protein>
    <submittedName>
        <fullName evidence="1">Uncharacterized protein</fullName>
    </submittedName>
</protein>
<evidence type="ECO:0000313" key="1">
    <source>
        <dbReference type="EMBL" id="KAK7397582.1"/>
    </source>
</evidence>
<name>A0ABR1GH69_9HYPO</name>
<feature type="non-terminal residue" evidence="1">
    <location>
        <position position="98"/>
    </location>
</feature>
<dbReference type="EMBL" id="JAZAVJ010000481">
    <property type="protein sequence ID" value="KAK7397582.1"/>
    <property type="molecule type" value="Genomic_DNA"/>
</dbReference>
<gene>
    <name evidence="1" type="ORF">QQX98_013050</name>
</gene>
<sequence>MGVPALRPLRNDILGIGATLKKLAIETETTAEQFRRNKSNLNDEGRYYRFNVARGLEDVSLEESRKQREIATATGRYVASQDVFRQMKACANGLARKH</sequence>
<comment type="caution">
    <text evidence="1">The sequence shown here is derived from an EMBL/GenBank/DDBJ whole genome shotgun (WGS) entry which is preliminary data.</text>
</comment>
<organism evidence="1 2">
    <name type="scientific">Neonectria punicea</name>
    <dbReference type="NCBI Taxonomy" id="979145"/>
    <lineage>
        <taxon>Eukaryota</taxon>
        <taxon>Fungi</taxon>
        <taxon>Dikarya</taxon>
        <taxon>Ascomycota</taxon>
        <taxon>Pezizomycotina</taxon>
        <taxon>Sordariomycetes</taxon>
        <taxon>Hypocreomycetidae</taxon>
        <taxon>Hypocreales</taxon>
        <taxon>Nectriaceae</taxon>
        <taxon>Neonectria</taxon>
    </lineage>
</organism>
<evidence type="ECO:0000313" key="2">
    <source>
        <dbReference type="Proteomes" id="UP001498476"/>
    </source>
</evidence>
<keyword evidence="2" id="KW-1185">Reference proteome</keyword>
<accession>A0ABR1GH69</accession>
<dbReference type="Proteomes" id="UP001498476">
    <property type="component" value="Unassembled WGS sequence"/>
</dbReference>